<feature type="transmembrane region" description="Helical" evidence="1">
    <location>
        <begin position="147"/>
        <end position="169"/>
    </location>
</feature>
<reference evidence="3" key="2">
    <citation type="submission" date="2020-11" db="EMBL/GenBank/DDBJ databases">
        <authorList>
            <consortium name="DOE Joint Genome Institute"/>
            <person name="Kuo A."/>
            <person name="Miyauchi S."/>
            <person name="Kiss E."/>
            <person name="Drula E."/>
            <person name="Kohler A."/>
            <person name="Sanchez-Garcia M."/>
            <person name="Andreopoulos B."/>
            <person name="Barry K.W."/>
            <person name="Bonito G."/>
            <person name="Buee M."/>
            <person name="Carver A."/>
            <person name="Chen C."/>
            <person name="Cichocki N."/>
            <person name="Clum A."/>
            <person name="Culley D."/>
            <person name="Crous P.W."/>
            <person name="Fauchery L."/>
            <person name="Girlanda M."/>
            <person name="Hayes R."/>
            <person name="Keri Z."/>
            <person name="Labutti K."/>
            <person name="Lipzen A."/>
            <person name="Lombard V."/>
            <person name="Magnuson J."/>
            <person name="Maillard F."/>
            <person name="Morin E."/>
            <person name="Murat C."/>
            <person name="Nolan M."/>
            <person name="Ohm R."/>
            <person name="Pangilinan J."/>
            <person name="Pereira M."/>
            <person name="Perotto S."/>
            <person name="Peter M."/>
            <person name="Riley R."/>
            <person name="Sitrit Y."/>
            <person name="Stielow B."/>
            <person name="Szollosi G."/>
            <person name="Zifcakova L."/>
            <person name="Stursova M."/>
            <person name="Spatafora J.W."/>
            <person name="Tedersoo L."/>
            <person name="Vaario L.-M."/>
            <person name="Yamada A."/>
            <person name="Yan M."/>
            <person name="Wang P."/>
            <person name="Xu J."/>
            <person name="Bruns T."/>
            <person name="Baldrian P."/>
            <person name="Vilgalys R."/>
            <person name="Henrissat B."/>
            <person name="Grigoriev I.V."/>
            <person name="Hibbett D."/>
            <person name="Nagy L.G."/>
            <person name="Martin F.M."/>
        </authorList>
    </citation>
    <scope>NUCLEOTIDE SEQUENCE</scope>
    <source>
        <strain evidence="3">UH-Tt-Lm1</strain>
    </source>
</reference>
<dbReference type="AlphaFoldDB" id="A0A9P6L4J2"/>
<protein>
    <recommendedName>
        <fullName evidence="2">DUF6533 domain-containing protein</fullName>
    </recommendedName>
</protein>
<reference evidence="3" key="1">
    <citation type="journal article" date="2020" name="Nat. Commun.">
        <title>Large-scale genome sequencing of mycorrhizal fungi provides insights into the early evolution of symbiotic traits.</title>
        <authorList>
            <person name="Miyauchi S."/>
            <person name="Kiss E."/>
            <person name="Kuo A."/>
            <person name="Drula E."/>
            <person name="Kohler A."/>
            <person name="Sanchez-Garcia M."/>
            <person name="Morin E."/>
            <person name="Andreopoulos B."/>
            <person name="Barry K.W."/>
            <person name="Bonito G."/>
            <person name="Buee M."/>
            <person name="Carver A."/>
            <person name="Chen C."/>
            <person name="Cichocki N."/>
            <person name="Clum A."/>
            <person name="Culley D."/>
            <person name="Crous P.W."/>
            <person name="Fauchery L."/>
            <person name="Girlanda M."/>
            <person name="Hayes R.D."/>
            <person name="Keri Z."/>
            <person name="LaButti K."/>
            <person name="Lipzen A."/>
            <person name="Lombard V."/>
            <person name="Magnuson J."/>
            <person name="Maillard F."/>
            <person name="Murat C."/>
            <person name="Nolan M."/>
            <person name="Ohm R.A."/>
            <person name="Pangilinan J."/>
            <person name="Pereira M.F."/>
            <person name="Perotto S."/>
            <person name="Peter M."/>
            <person name="Pfister S."/>
            <person name="Riley R."/>
            <person name="Sitrit Y."/>
            <person name="Stielow J.B."/>
            <person name="Szollosi G."/>
            <person name="Zifcakova L."/>
            <person name="Stursova M."/>
            <person name="Spatafora J.W."/>
            <person name="Tedersoo L."/>
            <person name="Vaario L.M."/>
            <person name="Yamada A."/>
            <person name="Yan M."/>
            <person name="Wang P."/>
            <person name="Xu J."/>
            <person name="Bruns T."/>
            <person name="Baldrian P."/>
            <person name="Vilgalys R."/>
            <person name="Dunand C."/>
            <person name="Henrissat B."/>
            <person name="Grigoriev I.V."/>
            <person name="Hibbett D."/>
            <person name="Nagy L.G."/>
            <person name="Martin F.M."/>
        </authorList>
    </citation>
    <scope>NUCLEOTIDE SEQUENCE</scope>
    <source>
        <strain evidence="3">UH-Tt-Lm1</strain>
    </source>
</reference>
<keyword evidence="1" id="KW-1133">Transmembrane helix</keyword>
<dbReference type="OrthoDB" id="3251775at2759"/>
<evidence type="ECO:0000313" key="4">
    <source>
        <dbReference type="Proteomes" id="UP000736335"/>
    </source>
</evidence>
<evidence type="ECO:0000256" key="1">
    <source>
        <dbReference type="SAM" id="Phobius"/>
    </source>
</evidence>
<keyword evidence="1" id="KW-0472">Membrane</keyword>
<proteinExistence type="predicted"/>
<dbReference type="EMBL" id="WIUZ02000011">
    <property type="protein sequence ID" value="KAF9782970.1"/>
    <property type="molecule type" value="Genomic_DNA"/>
</dbReference>
<keyword evidence="1" id="KW-0812">Transmembrane</keyword>
<keyword evidence="4" id="KW-1185">Reference proteome</keyword>
<dbReference type="Pfam" id="PF20151">
    <property type="entry name" value="DUF6533"/>
    <property type="match status" value="1"/>
</dbReference>
<sequence length="280" mass="31772">MDEGPLVKLIDSTPALVATRYFTLTGFVVLLWDHLLTFEDEIEYIWKWPVQPSKVVFLFNRYFVEAALCLSVYAAISFSWLKRTSATVTFHIQSVWEKRRSVTYALLVGFCITYGVTVVCAGLVINDLQSHILWIPEINSCIVPHKPLPFIGVWAGMVTFDIFVLVMLFTNAVDRPYRQNSDVVDTLRRDGVKFLAVVRVESTFVKTGAPVREAGEILVIVFFIWAVVSITLSRFLLMVKATEAAKNAPRAAIPMTTTLWRSSSGYWSRQSDFIEPPFTQ</sequence>
<dbReference type="InterPro" id="IPR045340">
    <property type="entry name" value="DUF6533"/>
</dbReference>
<organism evidence="3 4">
    <name type="scientific">Thelephora terrestris</name>
    <dbReference type="NCBI Taxonomy" id="56493"/>
    <lineage>
        <taxon>Eukaryota</taxon>
        <taxon>Fungi</taxon>
        <taxon>Dikarya</taxon>
        <taxon>Basidiomycota</taxon>
        <taxon>Agaricomycotina</taxon>
        <taxon>Agaricomycetes</taxon>
        <taxon>Thelephorales</taxon>
        <taxon>Thelephoraceae</taxon>
        <taxon>Thelephora</taxon>
    </lineage>
</organism>
<dbReference type="Proteomes" id="UP000736335">
    <property type="component" value="Unassembled WGS sequence"/>
</dbReference>
<feature type="transmembrane region" description="Helical" evidence="1">
    <location>
        <begin position="101"/>
        <end position="126"/>
    </location>
</feature>
<feature type="domain" description="DUF6533" evidence="2">
    <location>
        <begin position="21"/>
        <end position="63"/>
    </location>
</feature>
<comment type="caution">
    <text evidence="3">The sequence shown here is derived from an EMBL/GenBank/DDBJ whole genome shotgun (WGS) entry which is preliminary data.</text>
</comment>
<evidence type="ECO:0000313" key="3">
    <source>
        <dbReference type="EMBL" id="KAF9782970.1"/>
    </source>
</evidence>
<feature type="transmembrane region" description="Helical" evidence="1">
    <location>
        <begin position="217"/>
        <end position="237"/>
    </location>
</feature>
<accession>A0A9P6L4J2</accession>
<evidence type="ECO:0000259" key="2">
    <source>
        <dbReference type="Pfam" id="PF20151"/>
    </source>
</evidence>
<name>A0A9P6L4J2_9AGAM</name>
<feature type="transmembrane region" description="Helical" evidence="1">
    <location>
        <begin position="59"/>
        <end position="81"/>
    </location>
</feature>
<gene>
    <name evidence="3" type="ORF">BJ322DRAFT_1158656</name>
</gene>